<organism evidence="1 2">
    <name type="scientific">Methanohalarchaeum thermophilum</name>
    <dbReference type="NCBI Taxonomy" id="1903181"/>
    <lineage>
        <taxon>Archaea</taxon>
        <taxon>Methanobacteriati</taxon>
        <taxon>Methanobacteriota</taxon>
        <taxon>Methanonatronarchaeia</taxon>
        <taxon>Methanonatronarchaeales</taxon>
        <taxon>Methanonatronarchaeaceae</taxon>
        <taxon>Candidatus Methanohalarchaeum</taxon>
    </lineage>
</organism>
<dbReference type="InParanoid" id="A0A1Q6DSG2"/>
<sequence length="70" mass="8294">MYLSINSKNDIKNPRSILKEDIKNLVNKKLTSILREKKKTIRNELIVAEEIEDALNVFQENLLFSKKHWP</sequence>
<dbReference type="STRING" id="1903181.BTN85_1926"/>
<accession>A0A1Q6DSG2</accession>
<evidence type="ECO:0000313" key="1">
    <source>
        <dbReference type="EMBL" id="OKY77278.1"/>
    </source>
</evidence>
<evidence type="ECO:0000313" key="2">
    <source>
        <dbReference type="Proteomes" id="UP000185744"/>
    </source>
</evidence>
<dbReference type="AlphaFoldDB" id="A0A1Q6DSG2"/>
<dbReference type="Proteomes" id="UP000185744">
    <property type="component" value="Unassembled WGS sequence"/>
</dbReference>
<proteinExistence type="predicted"/>
<keyword evidence="2" id="KW-1185">Reference proteome</keyword>
<protein>
    <submittedName>
        <fullName evidence="1">Uncharacterized protein</fullName>
    </submittedName>
</protein>
<gene>
    <name evidence="1" type="ORF">BTN85_1926</name>
</gene>
<comment type="caution">
    <text evidence="1">The sequence shown here is derived from an EMBL/GenBank/DDBJ whole genome shotgun (WGS) entry which is preliminary data.</text>
</comment>
<dbReference type="EMBL" id="MSDW01000002">
    <property type="protein sequence ID" value="OKY77278.1"/>
    <property type="molecule type" value="Genomic_DNA"/>
</dbReference>
<reference evidence="1" key="1">
    <citation type="submission" date="2016-12" db="EMBL/GenBank/DDBJ databases">
        <title>Discovery of methanogenic haloarchaea.</title>
        <authorList>
            <person name="Sorokin D.Y."/>
            <person name="Makarova K.S."/>
            <person name="Abbas B."/>
            <person name="Ferrer M."/>
            <person name="Golyshin P.N."/>
        </authorList>
    </citation>
    <scope>NUCLEOTIDE SEQUENCE [LARGE SCALE GENOMIC DNA]</scope>
    <source>
        <strain evidence="1">HMET1</strain>
    </source>
</reference>
<name>A0A1Q6DSG2_METT1</name>